<gene>
    <name evidence="3" type="ORF">HHL10_09035</name>
</gene>
<dbReference type="EMBL" id="JABBFW010000005">
    <property type="protein sequence ID" value="NML15121.1"/>
    <property type="molecule type" value="Genomic_DNA"/>
</dbReference>
<keyword evidence="2" id="KW-0812">Transmembrane</keyword>
<reference evidence="3 4" key="1">
    <citation type="submission" date="2020-04" db="EMBL/GenBank/DDBJ databases">
        <title>Azohydromonas sp. isolated from soil.</title>
        <authorList>
            <person name="Dahal R.H."/>
        </authorList>
    </citation>
    <scope>NUCLEOTIDE SEQUENCE [LARGE SCALE GENOMIC DNA]</scope>
    <source>
        <strain evidence="3 4">G-1-1-14</strain>
    </source>
</reference>
<protein>
    <recommendedName>
        <fullName evidence="5">Cytochrome oxidase Cu insertion factor, SCO1/SenC/PrrC family</fullName>
    </recommendedName>
</protein>
<evidence type="ECO:0000256" key="2">
    <source>
        <dbReference type="SAM" id="Phobius"/>
    </source>
</evidence>
<dbReference type="RefSeq" id="WP_169160035.1">
    <property type="nucleotide sequence ID" value="NZ_JABBFW010000005.1"/>
</dbReference>
<dbReference type="InterPro" id="IPR036249">
    <property type="entry name" value="Thioredoxin-like_sf"/>
</dbReference>
<comment type="caution">
    <text evidence="3">The sequence shown here is derived from an EMBL/GenBank/DDBJ whole genome shotgun (WGS) entry which is preliminary data.</text>
</comment>
<keyword evidence="2" id="KW-0472">Membrane</keyword>
<evidence type="ECO:0000313" key="4">
    <source>
        <dbReference type="Proteomes" id="UP000574067"/>
    </source>
</evidence>
<evidence type="ECO:0000313" key="3">
    <source>
        <dbReference type="EMBL" id="NML15121.1"/>
    </source>
</evidence>
<proteinExistence type="predicted"/>
<sequence length="232" mass="25465">MSGSNSSAPAGVPTEPLGLTVHSMPRPELDAQARRTHSGRIKMLLVLLVCASPVIASYFTYFVVRPEGRSNYAALIEPPRPLPSLALRTLDGRAVPAESLKGQWLLVVTGSGDCDAACEKLLYLQRQLREMTGRERGRIDKLWLLTDSQMPPAAVQKAVLDAGAAQILRADAVQLAQWLQPAPGESMASHLYIVDPMGQWMMRAPARPDPTRLKRDLERLLRASAGWDHEGR</sequence>
<evidence type="ECO:0000256" key="1">
    <source>
        <dbReference type="SAM" id="MobiDB-lite"/>
    </source>
</evidence>
<dbReference type="Gene3D" id="3.40.30.10">
    <property type="entry name" value="Glutaredoxin"/>
    <property type="match status" value="1"/>
</dbReference>
<accession>A0A848FAY9</accession>
<evidence type="ECO:0008006" key="5">
    <source>
        <dbReference type="Google" id="ProtNLM"/>
    </source>
</evidence>
<name>A0A848FAY9_9BURK</name>
<keyword evidence="2" id="KW-1133">Transmembrane helix</keyword>
<organism evidence="3 4">
    <name type="scientific">Azohydromonas caseinilytica</name>
    <dbReference type="NCBI Taxonomy" id="2728836"/>
    <lineage>
        <taxon>Bacteria</taxon>
        <taxon>Pseudomonadati</taxon>
        <taxon>Pseudomonadota</taxon>
        <taxon>Betaproteobacteria</taxon>
        <taxon>Burkholderiales</taxon>
        <taxon>Sphaerotilaceae</taxon>
        <taxon>Azohydromonas</taxon>
    </lineage>
</organism>
<dbReference type="Proteomes" id="UP000574067">
    <property type="component" value="Unassembled WGS sequence"/>
</dbReference>
<feature type="region of interest" description="Disordered" evidence="1">
    <location>
        <begin position="1"/>
        <end position="26"/>
    </location>
</feature>
<dbReference type="SUPFAM" id="SSF52833">
    <property type="entry name" value="Thioredoxin-like"/>
    <property type="match status" value="1"/>
</dbReference>
<keyword evidence="4" id="KW-1185">Reference proteome</keyword>
<dbReference type="AlphaFoldDB" id="A0A848FAY9"/>
<feature type="transmembrane region" description="Helical" evidence="2">
    <location>
        <begin position="44"/>
        <end position="64"/>
    </location>
</feature>